<evidence type="ECO:0000313" key="4">
    <source>
        <dbReference type="EMBL" id="AXC11542.1"/>
    </source>
</evidence>
<evidence type="ECO:0000259" key="3">
    <source>
        <dbReference type="Pfam" id="PF02826"/>
    </source>
</evidence>
<keyword evidence="5" id="KW-1185">Reference proteome</keyword>
<evidence type="ECO:0000256" key="2">
    <source>
        <dbReference type="ARBA" id="ARBA00023027"/>
    </source>
</evidence>
<proteinExistence type="predicted"/>
<keyword evidence="1" id="KW-0560">Oxidoreductase</keyword>
<evidence type="ECO:0000313" key="5">
    <source>
        <dbReference type="Proteomes" id="UP000253606"/>
    </source>
</evidence>
<dbReference type="PANTHER" id="PTHR43333:SF1">
    <property type="entry name" value="D-ISOMER SPECIFIC 2-HYDROXYACID DEHYDROGENASE NAD-BINDING DOMAIN-CONTAINING PROTEIN"/>
    <property type="match status" value="1"/>
</dbReference>
<dbReference type="Pfam" id="PF02826">
    <property type="entry name" value="2-Hacid_dh_C"/>
    <property type="match status" value="1"/>
</dbReference>
<keyword evidence="2" id="KW-0520">NAD</keyword>
<dbReference type="Proteomes" id="UP000253606">
    <property type="component" value="Chromosome"/>
</dbReference>
<protein>
    <submittedName>
        <fullName evidence="4">D-3-phosphoglycerate dehydrogenase</fullName>
    </submittedName>
</protein>
<dbReference type="GO" id="GO:0051287">
    <property type="term" value="F:NAD binding"/>
    <property type="evidence" value="ECO:0007669"/>
    <property type="project" value="InterPro"/>
</dbReference>
<feature type="domain" description="D-isomer specific 2-hydroxyacid dehydrogenase NAD-binding" evidence="3">
    <location>
        <begin position="111"/>
        <end position="286"/>
    </location>
</feature>
<organism evidence="4 5">
    <name type="scientific">Acidisarcina polymorpha</name>
    <dbReference type="NCBI Taxonomy" id="2211140"/>
    <lineage>
        <taxon>Bacteria</taxon>
        <taxon>Pseudomonadati</taxon>
        <taxon>Acidobacteriota</taxon>
        <taxon>Terriglobia</taxon>
        <taxon>Terriglobales</taxon>
        <taxon>Acidobacteriaceae</taxon>
        <taxon>Acidisarcina</taxon>
    </lineage>
</organism>
<accession>A0A2Z5FXM5</accession>
<dbReference type="PANTHER" id="PTHR43333">
    <property type="entry name" value="2-HACID_DH_C DOMAIN-CONTAINING PROTEIN"/>
    <property type="match status" value="1"/>
</dbReference>
<reference evidence="4 5" key="1">
    <citation type="journal article" date="2018" name="Front. Microbiol.">
        <title>Hydrolytic Capabilities as a Key to Environmental Success: Chitinolytic and Cellulolytic Acidobacteria From Acidic Sub-arctic Soils and Boreal Peatlands.</title>
        <authorList>
            <person name="Belova S.E."/>
            <person name="Ravin N.V."/>
            <person name="Pankratov T.A."/>
            <person name="Rakitin A.L."/>
            <person name="Ivanova A.A."/>
            <person name="Beletsky A.V."/>
            <person name="Mardanov A.V."/>
            <person name="Sinninghe Damste J.S."/>
            <person name="Dedysh S.N."/>
        </authorList>
    </citation>
    <scope>NUCLEOTIDE SEQUENCE [LARGE SCALE GENOMIC DNA]</scope>
    <source>
        <strain evidence="4 5">SBC82</strain>
    </source>
</reference>
<dbReference type="Gene3D" id="3.40.50.720">
    <property type="entry name" value="NAD(P)-binding Rossmann-like Domain"/>
    <property type="match status" value="2"/>
</dbReference>
<dbReference type="SUPFAM" id="SSF52283">
    <property type="entry name" value="Formate/glycerate dehydrogenase catalytic domain-like"/>
    <property type="match status" value="1"/>
</dbReference>
<sequence length="323" mass="35315">MDQNVVLIAAKSSGPRPELLTPIENDARIVVGNSLEAFGDSLAEATVLFNWSASKELLRQIVLAAPKLRWVHSRNAGLDNMLFPELVESPIPLTNGSGVFSPSLGEFALLAMLYFAKDVPRLRRQQIAGLWKPFDMHPIERKTVGIVGYGDIGREVGLRAKAMGMRVLALKRHLPQAGSDPGPVDAFYATSQLVEMAGLCDYLVVAAPLTAETHHLVGEQVFAAMKSEAVVVNVGRGPVIDEAALVRALSEGRIKGAGLDVFEHEPLPGDSPLYKLENVLLSPHCADNHAEWLEDAARFFISQYERFRKGESLRNVVDKKLGY</sequence>
<dbReference type="CDD" id="cd05300">
    <property type="entry name" value="2-Hacid_dh_1"/>
    <property type="match status" value="1"/>
</dbReference>
<gene>
    <name evidence="4" type="ORF">ACPOL_2218</name>
</gene>
<evidence type="ECO:0000256" key="1">
    <source>
        <dbReference type="ARBA" id="ARBA00023002"/>
    </source>
</evidence>
<dbReference type="OrthoDB" id="9805416at2"/>
<name>A0A2Z5FXM5_9BACT</name>
<dbReference type="KEGG" id="abas:ACPOL_2218"/>
<dbReference type="AlphaFoldDB" id="A0A2Z5FXM5"/>
<dbReference type="GO" id="GO:0016491">
    <property type="term" value="F:oxidoreductase activity"/>
    <property type="evidence" value="ECO:0007669"/>
    <property type="project" value="UniProtKB-KW"/>
</dbReference>
<dbReference type="InterPro" id="IPR006140">
    <property type="entry name" value="D-isomer_DH_NAD-bd"/>
</dbReference>
<dbReference type="EMBL" id="CP030840">
    <property type="protein sequence ID" value="AXC11542.1"/>
    <property type="molecule type" value="Genomic_DNA"/>
</dbReference>
<dbReference type="SUPFAM" id="SSF51735">
    <property type="entry name" value="NAD(P)-binding Rossmann-fold domains"/>
    <property type="match status" value="1"/>
</dbReference>
<dbReference type="RefSeq" id="WP_114206981.1">
    <property type="nucleotide sequence ID" value="NZ_CP030840.1"/>
</dbReference>
<dbReference type="InterPro" id="IPR036291">
    <property type="entry name" value="NAD(P)-bd_dom_sf"/>
</dbReference>